<evidence type="ECO:0000313" key="2">
    <source>
        <dbReference type="Proteomes" id="UP000504603"/>
    </source>
</evidence>
<keyword evidence="1" id="KW-0812">Transmembrane</keyword>
<keyword evidence="2" id="KW-1185">Reference proteome</keyword>
<organism evidence="2 3">
    <name type="scientific">Momordica charantia</name>
    <name type="common">Bitter gourd</name>
    <name type="synonym">Balsam pear</name>
    <dbReference type="NCBI Taxonomy" id="3673"/>
    <lineage>
        <taxon>Eukaryota</taxon>
        <taxon>Viridiplantae</taxon>
        <taxon>Streptophyta</taxon>
        <taxon>Embryophyta</taxon>
        <taxon>Tracheophyta</taxon>
        <taxon>Spermatophyta</taxon>
        <taxon>Magnoliopsida</taxon>
        <taxon>eudicotyledons</taxon>
        <taxon>Gunneridae</taxon>
        <taxon>Pentapetalae</taxon>
        <taxon>rosids</taxon>
        <taxon>fabids</taxon>
        <taxon>Cucurbitales</taxon>
        <taxon>Cucurbitaceae</taxon>
        <taxon>Momordiceae</taxon>
        <taxon>Momordica</taxon>
    </lineage>
</organism>
<reference evidence="3" key="1">
    <citation type="submission" date="2025-08" db="UniProtKB">
        <authorList>
            <consortium name="RefSeq"/>
        </authorList>
    </citation>
    <scope>IDENTIFICATION</scope>
    <source>
        <strain evidence="3">OHB3-1</strain>
    </source>
</reference>
<dbReference type="RefSeq" id="XP_022151125.1">
    <property type="nucleotide sequence ID" value="XM_022295433.1"/>
</dbReference>
<dbReference type="KEGG" id="mcha:111019130"/>
<dbReference type="GeneID" id="111019130"/>
<sequence>MQLRELQGQRGEFRNCKSPIWDFNLQILVTKKNEKEDDHREITSGPKMCRNFSLFPFLLLLFSSSASLDARMQNTDGVGGNEKIEVGFGRRALLSFKETPRGSNVTFECSRSGPCVACLYSEKNDEKYRCSETGYRIPLKCVEIKDTSTVSKEKKSHNGRSMHEMSYEHKLVIPVPNDASDHASSTVHRNLRDASLSVTDGSQAYITYRSCIPSDNEEKLSVLGFEGIVLCLLLVSGLVVYFRRKRTVSTAGFAAGRVQSNPRF</sequence>
<gene>
    <name evidence="3" type="primary">LOC111019130</name>
</gene>
<keyword evidence="1" id="KW-1133">Transmembrane helix</keyword>
<protein>
    <submittedName>
        <fullName evidence="3">Uncharacterized protein LOC111019130</fullName>
    </submittedName>
</protein>
<dbReference type="OrthoDB" id="2019675at2759"/>
<accession>A0A6J1DAC4</accession>
<dbReference type="AlphaFoldDB" id="A0A6J1DAC4"/>
<evidence type="ECO:0000313" key="3">
    <source>
        <dbReference type="RefSeq" id="XP_022151125.1"/>
    </source>
</evidence>
<keyword evidence="1" id="KW-0472">Membrane</keyword>
<evidence type="ECO:0000256" key="1">
    <source>
        <dbReference type="SAM" id="Phobius"/>
    </source>
</evidence>
<proteinExistence type="predicted"/>
<feature type="transmembrane region" description="Helical" evidence="1">
    <location>
        <begin position="220"/>
        <end position="242"/>
    </location>
</feature>
<name>A0A6J1DAC4_MOMCH</name>
<dbReference type="PANTHER" id="PTHR36336:SF1">
    <property type="entry name" value="OS09G0560400 PROTEIN"/>
    <property type="match status" value="1"/>
</dbReference>
<dbReference type="Proteomes" id="UP000504603">
    <property type="component" value="Unplaced"/>
</dbReference>
<dbReference type="PANTHER" id="PTHR36336">
    <property type="entry name" value="OS09G0560400 PROTEIN"/>
    <property type="match status" value="1"/>
</dbReference>